<evidence type="ECO:0000313" key="1">
    <source>
        <dbReference type="EMBL" id="PSU99321.1"/>
    </source>
</evidence>
<comment type="caution">
    <text evidence="1">The sequence shown here is derived from an EMBL/GenBank/DDBJ whole genome shotgun (WGS) entry which is preliminary data.</text>
</comment>
<dbReference type="Proteomes" id="UP000241426">
    <property type="component" value="Unassembled WGS sequence"/>
</dbReference>
<gene>
    <name evidence="1" type="ORF">C9J27_10195</name>
</gene>
<organism evidence="1 2">
    <name type="scientific">Photobacterium kishitanii</name>
    <dbReference type="NCBI Taxonomy" id="318456"/>
    <lineage>
        <taxon>Bacteria</taxon>
        <taxon>Pseudomonadati</taxon>
        <taxon>Pseudomonadota</taxon>
        <taxon>Gammaproteobacteria</taxon>
        <taxon>Vibrionales</taxon>
        <taxon>Vibrionaceae</taxon>
        <taxon>Photobacterium</taxon>
    </lineage>
</organism>
<dbReference type="NCBIfam" id="NF041749">
    <property type="entry name" value="Drt4"/>
    <property type="match status" value="1"/>
</dbReference>
<dbReference type="EMBL" id="PYNF01000006">
    <property type="protein sequence ID" value="PSU99321.1"/>
    <property type="molecule type" value="Genomic_DNA"/>
</dbReference>
<protein>
    <recommendedName>
        <fullName evidence="3">Reverse transcriptase domain-containing protein</fullName>
    </recommendedName>
</protein>
<dbReference type="AlphaFoldDB" id="A0A2T3KJ59"/>
<accession>A0A2T3KJ59</accession>
<name>A0A2T3KJ59_9GAMM</name>
<evidence type="ECO:0000313" key="2">
    <source>
        <dbReference type="Proteomes" id="UP000241426"/>
    </source>
</evidence>
<evidence type="ECO:0008006" key="3">
    <source>
        <dbReference type="Google" id="ProtNLM"/>
    </source>
</evidence>
<sequence length="532" mass="61346">MPIQKNKNEELPELFNSELFNASVCDELVKINLRKGGYDHCNYYATRFNNVHRQLSIPHPLAYSHLVNHLSSNWDSFSHIEENKSSIVRPSKHRDGRLIAMTYGRVKTKTKIKRFQDGIRGKKFIVKSDITNFYPSLYTHSIPWALLGVEDAKLNTNDGIENKLDSLQRMMKRNETMGVAVGPGTSNIVSEIILYKVDRKLQENGFEFSRVIDDYTAYCETYEKSEKFIRILSEQLAIYGLLLNIKKTEIKKLPQASTDDWVSELGSRFSQRIKVNGHYCNHMLNYAVDLQAKNSDGSILKYTIKSLTCKANMSGKEVLLEYTANLSMHYPVLLPLLVDLLPTANCEVDDNYHVSINAALQECIINRNSDGIIWCLFYLKKYYASSLSEKLARDIILTEDCLSITMLSLFEQHEKKAVAFAKKIMAKSLFTIDQYWLLLYQMYYLKKIENPYKVPEKYNNLSKNRKGEINADKAKTLSNLDAKSFDVLRKNKVTFLNLQVFNAPKKVKINWLKLILNKASVKLVKKVEEKMT</sequence>
<proteinExistence type="predicted"/>
<reference evidence="1 2" key="1">
    <citation type="submission" date="2018-01" db="EMBL/GenBank/DDBJ databases">
        <title>Whole genome sequencing of Histamine producing bacteria.</title>
        <authorList>
            <person name="Butler K."/>
        </authorList>
    </citation>
    <scope>NUCLEOTIDE SEQUENCE [LARGE SCALE GENOMIC DNA]</scope>
    <source>
        <strain evidence="1 2">FS-7.2</strain>
    </source>
</reference>
<dbReference type="CDD" id="cd01646">
    <property type="entry name" value="RT_Bac_retron_I"/>
    <property type="match status" value="1"/>
</dbReference>